<dbReference type="Proteomes" id="UP001243717">
    <property type="component" value="Unassembled WGS sequence"/>
</dbReference>
<dbReference type="PANTHER" id="PTHR30383">
    <property type="entry name" value="THIOESTERASE 1/PROTEASE 1/LYSOPHOSPHOLIPASE L1"/>
    <property type="match status" value="1"/>
</dbReference>
<dbReference type="InterPro" id="IPR051532">
    <property type="entry name" value="Ester_Hydrolysis_Enzymes"/>
</dbReference>
<dbReference type="RefSeq" id="WP_308985221.1">
    <property type="nucleotide sequence ID" value="NZ_JARXIC010000014.1"/>
</dbReference>
<feature type="domain" description="SGNH hydrolase-type esterase" evidence="1">
    <location>
        <begin position="25"/>
        <end position="222"/>
    </location>
</feature>
<dbReference type="GO" id="GO:0016787">
    <property type="term" value="F:hydrolase activity"/>
    <property type="evidence" value="ECO:0007669"/>
    <property type="project" value="UniProtKB-KW"/>
</dbReference>
<comment type="caution">
    <text evidence="2">The sequence shown here is derived from an EMBL/GenBank/DDBJ whole genome shotgun (WGS) entry which is preliminary data.</text>
</comment>
<reference evidence="2 3" key="1">
    <citation type="submission" date="2023-04" db="EMBL/GenBank/DDBJ databases">
        <title>A novel bacteria isolated from coastal sediment.</title>
        <authorList>
            <person name="Liu X.-J."/>
            <person name="Du Z.-J."/>
        </authorList>
    </citation>
    <scope>NUCLEOTIDE SEQUENCE [LARGE SCALE GENOMIC DNA]</scope>
    <source>
        <strain evidence="2 3">SDUM461004</strain>
    </source>
</reference>
<name>A0ABU1ALM8_9BACT</name>
<evidence type="ECO:0000259" key="1">
    <source>
        <dbReference type="Pfam" id="PF13472"/>
    </source>
</evidence>
<dbReference type="InterPro" id="IPR036514">
    <property type="entry name" value="SGNH_hydro_sf"/>
</dbReference>
<dbReference type="InterPro" id="IPR013830">
    <property type="entry name" value="SGNH_hydro"/>
</dbReference>
<keyword evidence="3" id="KW-1185">Reference proteome</keyword>
<evidence type="ECO:0000313" key="2">
    <source>
        <dbReference type="EMBL" id="MDQ8194755.1"/>
    </source>
</evidence>
<proteinExistence type="predicted"/>
<dbReference type="Pfam" id="PF13472">
    <property type="entry name" value="Lipase_GDSL_2"/>
    <property type="match status" value="1"/>
</dbReference>
<gene>
    <name evidence="2" type="ORF">QEH59_09985</name>
</gene>
<organism evidence="2 3">
    <name type="scientific">Thalassobacterium sedimentorum</name>
    <dbReference type="NCBI Taxonomy" id="3041258"/>
    <lineage>
        <taxon>Bacteria</taxon>
        <taxon>Pseudomonadati</taxon>
        <taxon>Verrucomicrobiota</taxon>
        <taxon>Opitutia</taxon>
        <taxon>Puniceicoccales</taxon>
        <taxon>Coraliomargaritaceae</taxon>
        <taxon>Thalassobacterium</taxon>
    </lineage>
</organism>
<keyword evidence="2" id="KW-0378">Hydrolase</keyword>
<protein>
    <submittedName>
        <fullName evidence="2">SGNH/GDSL hydrolase family protein</fullName>
        <ecNumber evidence="2">3.1.-.-</ecNumber>
    </submittedName>
</protein>
<evidence type="ECO:0000313" key="3">
    <source>
        <dbReference type="Proteomes" id="UP001243717"/>
    </source>
</evidence>
<sequence length="237" mass="26184">MMKRFFQRIKQKEEDPAQPPVLTVAFGDSVTQGVMEYGRLFPEGVYHRLFQTALEKRFGEATFSTLNAGVSGSAATQALSRLERDVIRHHPDLVLLAFGLNDCLEGPGNLSQFSESLRTICAAVRSKTSSDLIILTPPFMAHRLDESKIHPKHRGVVASSIVRAQCEGFLDVYADELRSIACSEEAILADVHALWGSLKAEGIDTDTYLCNGLNHPNEKGQKMICNVLLESIPQLND</sequence>
<dbReference type="SUPFAM" id="SSF52266">
    <property type="entry name" value="SGNH hydrolase"/>
    <property type="match status" value="1"/>
</dbReference>
<dbReference type="Gene3D" id="3.40.50.1110">
    <property type="entry name" value="SGNH hydrolase"/>
    <property type="match status" value="1"/>
</dbReference>
<accession>A0ABU1ALM8</accession>
<dbReference type="EC" id="3.1.-.-" evidence="2"/>
<dbReference type="EMBL" id="JARXIC010000014">
    <property type="protein sequence ID" value="MDQ8194755.1"/>
    <property type="molecule type" value="Genomic_DNA"/>
</dbReference>
<dbReference type="PANTHER" id="PTHR30383:SF5">
    <property type="entry name" value="SGNH HYDROLASE-TYPE ESTERASE DOMAIN-CONTAINING PROTEIN"/>
    <property type="match status" value="1"/>
</dbReference>